<accession>A0AA96LRH3</accession>
<evidence type="ECO:0000259" key="16">
    <source>
        <dbReference type="PROSITE" id="PS50885"/>
    </source>
</evidence>
<dbReference type="AlphaFoldDB" id="A0AA96LRH3"/>
<evidence type="ECO:0000256" key="9">
    <source>
        <dbReference type="ARBA" id="ARBA00022777"/>
    </source>
</evidence>
<dbReference type="InterPro" id="IPR036890">
    <property type="entry name" value="HATPase_C_sf"/>
</dbReference>
<dbReference type="Pfam" id="PF02743">
    <property type="entry name" value="dCache_1"/>
    <property type="match status" value="1"/>
</dbReference>
<dbReference type="InterPro" id="IPR005467">
    <property type="entry name" value="His_kinase_dom"/>
</dbReference>
<dbReference type="PANTHER" id="PTHR34220">
    <property type="entry name" value="SENSOR HISTIDINE KINASE YPDA"/>
    <property type="match status" value="1"/>
</dbReference>
<evidence type="ECO:0000256" key="11">
    <source>
        <dbReference type="ARBA" id="ARBA00022989"/>
    </source>
</evidence>
<keyword evidence="13 14" id="KW-0472">Membrane</keyword>
<dbReference type="SUPFAM" id="SSF55874">
    <property type="entry name" value="ATPase domain of HSP90 chaperone/DNA topoisomerase II/histidine kinase"/>
    <property type="match status" value="1"/>
</dbReference>
<comment type="subcellular location">
    <subcellularLocation>
        <location evidence="2">Cell membrane</location>
        <topology evidence="2">Multi-pass membrane protein</topology>
    </subcellularLocation>
</comment>
<dbReference type="InterPro" id="IPR003660">
    <property type="entry name" value="HAMP_dom"/>
</dbReference>
<dbReference type="SMART" id="SM00304">
    <property type="entry name" value="HAMP"/>
    <property type="match status" value="1"/>
</dbReference>
<evidence type="ECO:0000256" key="7">
    <source>
        <dbReference type="ARBA" id="ARBA00022692"/>
    </source>
</evidence>
<evidence type="ECO:0000256" key="8">
    <source>
        <dbReference type="ARBA" id="ARBA00022741"/>
    </source>
</evidence>
<dbReference type="InterPro" id="IPR050640">
    <property type="entry name" value="Bact_2-comp_sensor_kinase"/>
</dbReference>
<evidence type="ECO:0000256" key="2">
    <source>
        <dbReference type="ARBA" id="ARBA00004651"/>
    </source>
</evidence>
<name>A0AA96LRH3_9BACL</name>
<dbReference type="Pfam" id="PF00672">
    <property type="entry name" value="HAMP"/>
    <property type="match status" value="1"/>
</dbReference>
<evidence type="ECO:0000256" key="13">
    <source>
        <dbReference type="ARBA" id="ARBA00023136"/>
    </source>
</evidence>
<feature type="transmembrane region" description="Helical" evidence="14">
    <location>
        <begin position="302"/>
        <end position="321"/>
    </location>
</feature>
<protein>
    <recommendedName>
        <fullName evidence="3">histidine kinase</fullName>
        <ecNumber evidence="3">2.7.13.3</ecNumber>
    </recommendedName>
</protein>
<dbReference type="InterPro" id="IPR003594">
    <property type="entry name" value="HATPase_dom"/>
</dbReference>
<keyword evidence="12" id="KW-0902">Two-component regulatory system</keyword>
<feature type="domain" description="Histidine kinase" evidence="15">
    <location>
        <begin position="490"/>
        <end position="602"/>
    </location>
</feature>
<keyword evidence="5" id="KW-0597">Phosphoprotein</keyword>
<organism evidence="17 18">
    <name type="scientific">Paenibacillus roseopurpureus</name>
    <dbReference type="NCBI Taxonomy" id="2918901"/>
    <lineage>
        <taxon>Bacteria</taxon>
        <taxon>Bacillati</taxon>
        <taxon>Bacillota</taxon>
        <taxon>Bacilli</taxon>
        <taxon>Bacillales</taxon>
        <taxon>Paenibacillaceae</taxon>
        <taxon>Paenibacillus</taxon>
    </lineage>
</organism>
<dbReference type="KEGG" id="proo:MJB10_07465"/>
<dbReference type="Gene3D" id="3.30.450.20">
    <property type="entry name" value="PAS domain"/>
    <property type="match status" value="2"/>
</dbReference>
<keyword evidence="11 14" id="KW-1133">Transmembrane helix</keyword>
<dbReference type="GO" id="GO:0000155">
    <property type="term" value="F:phosphorelay sensor kinase activity"/>
    <property type="evidence" value="ECO:0007669"/>
    <property type="project" value="InterPro"/>
</dbReference>
<gene>
    <name evidence="17" type="ORF">MJB10_07465</name>
</gene>
<feature type="transmembrane region" description="Helical" evidence="14">
    <location>
        <begin position="20"/>
        <end position="40"/>
    </location>
</feature>
<evidence type="ECO:0000256" key="12">
    <source>
        <dbReference type="ARBA" id="ARBA00023012"/>
    </source>
</evidence>
<dbReference type="SMART" id="SM00387">
    <property type="entry name" value="HATPase_c"/>
    <property type="match status" value="1"/>
</dbReference>
<keyword evidence="18" id="KW-1185">Reference proteome</keyword>
<sequence>MIPFIRPRKYKDWSIKSKLLIMTGMLILCSVIVVSLLSYIQYTGDFEKRSADSVQQIMEQVSLNIDSYLDDLSRLSVAPYRNREVMAALEKNTEGSEIDTLIKTRTIESFLDEIMIIPRNDIINVFVLTDSIYASGKEQINLNTTVDYTNFDWYRSAYSTRESIFIPTHLQQIIKNPKRKVFSIVSQLRSTKDTERIIGVIKVDANYSGIESICNKVRMGEKGGLFIIDGNRNLIFSNFSEGNEQDFYSAILSHGVSNTKIKQGKESYLLNAVSIPRSNWTIVAINSVSELNKNASQTRNKAYLMALFSSLLAILVLIFFIKRFLNPLLDIVKLTKEINRGNLSITFPEHRNDEIGYLSSSFNKMILRIKDMFEQNTRLVGEVYEANFLQKEAQITALFNQIRPHFIFNTLNMISLLMQSGKQEKAVDHINKLSSLLRSMATWDTEITVGQEMNLLHAYLSIQKSRFEGRLMYSISIDESLFEYQIPSFLLQPAVENAVIHGCERKRGMTNITIRSKVEDDLLYFYIEDDGKGMDATILEKLRVKVEQLNVQDVDSRKSGTGIGLINVNKRIKMKYGVVYGLSIDSIPDRGTCVTITLPRFEATNNLSSIMES</sequence>
<evidence type="ECO:0000256" key="3">
    <source>
        <dbReference type="ARBA" id="ARBA00012438"/>
    </source>
</evidence>
<evidence type="ECO:0000256" key="10">
    <source>
        <dbReference type="ARBA" id="ARBA00022840"/>
    </source>
</evidence>
<dbReference type="SUPFAM" id="SSF158472">
    <property type="entry name" value="HAMP domain-like"/>
    <property type="match status" value="1"/>
</dbReference>
<keyword evidence="7 14" id="KW-0812">Transmembrane</keyword>
<dbReference type="Pfam" id="PF02518">
    <property type="entry name" value="HATPase_c"/>
    <property type="match status" value="1"/>
</dbReference>
<evidence type="ECO:0000256" key="5">
    <source>
        <dbReference type="ARBA" id="ARBA00022553"/>
    </source>
</evidence>
<keyword evidence="4" id="KW-1003">Cell membrane</keyword>
<dbReference type="InterPro" id="IPR033479">
    <property type="entry name" value="dCache_1"/>
</dbReference>
<keyword evidence="10" id="KW-0067">ATP-binding</keyword>
<dbReference type="PRINTS" id="PR00344">
    <property type="entry name" value="BCTRLSENSOR"/>
</dbReference>
<evidence type="ECO:0000256" key="4">
    <source>
        <dbReference type="ARBA" id="ARBA00022475"/>
    </source>
</evidence>
<evidence type="ECO:0000256" key="6">
    <source>
        <dbReference type="ARBA" id="ARBA00022679"/>
    </source>
</evidence>
<reference evidence="17" key="1">
    <citation type="submission" date="2022-02" db="EMBL/GenBank/DDBJ databases">
        <title>Paenibacillus sp. MBLB1832 Whole Genome Shotgun Sequencing.</title>
        <authorList>
            <person name="Hwang C.Y."/>
            <person name="Cho E.-S."/>
            <person name="Seo M.-J."/>
        </authorList>
    </citation>
    <scope>NUCLEOTIDE SEQUENCE</scope>
    <source>
        <strain evidence="17">MBLB1832</strain>
    </source>
</reference>
<dbReference type="InterPro" id="IPR010559">
    <property type="entry name" value="Sig_transdc_His_kin_internal"/>
</dbReference>
<dbReference type="GO" id="GO:0005524">
    <property type="term" value="F:ATP binding"/>
    <property type="evidence" value="ECO:0007669"/>
    <property type="project" value="UniProtKB-KW"/>
</dbReference>
<evidence type="ECO:0000256" key="14">
    <source>
        <dbReference type="SAM" id="Phobius"/>
    </source>
</evidence>
<feature type="domain" description="HAMP" evidence="16">
    <location>
        <begin position="322"/>
        <end position="374"/>
    </location>
</feature>
<dbReference type="RefSeq" id="WP_314803100.1">
    <property type="nucleotide sequence ID" value="NZ_CP130319.1"/>
</dbReference>
<evidence type="ECO:0000259" key="15">
    <source>
        <dbReference type="PROSITE" id="PS50109"/>
    </source>
</evidence>
<evidence type="ECO:0000313" key="18">
    <source>
        <dbReference type="Proteomes" id="UP001304650"/>
    </source>
</evidence>
<comment type="catalytic activity">
    <reaction evidence="1">
        <text>ATP + protein L-histidine = ADP + protein N-phospho-L-histidine.</text>
        <dbReference type="EC" id="2.7.13.3"/>
    </reaction>
</comment>
<dbReference type="Proteomes" id="UP001304650">
    <property type="component" value="Chromosome"/>
</dbReference>
<dbReference type="EMBL" id="CP130319">
    <property type="protein sequence ID" value="WNR45927.1"/>
    <property type="molecule type" value="Genomic_DNA"/>
</dbReference>
<keyword evidence="6 17" id="KW-0808">Transferase</keyword>
<dbReference type="Pfam" id="PF06580">
    <property type="entry name" value="His_kinase"/>
    <property type="match status" value="1"/>
</dbReference>
<dbReference type="Gene3D" id="3.30.565.10">
    <property type="entry name" value="Histidine kinase-like ATPase, C-terminal domain"/>
    <property type="match status" value="1"/>
</dbReference>
<dbReference type="InterPro" id="IPR004358">
    <property type="entry name" value="Sig_transdc_His_kin-like_C"/>
</dbReference>
<dbReference type="GO" id="GO:0005886">
    <property type="term" value="C:plasma membrane"/>
    <property type="evidence" value="ECO:0007669"/>
    <property type="project" value="UniProtKB-SubCell"/>
</dbReference>
<dbReference type="PROSITE" id="PS50885">
    <property type="entry name" value="HAMP"/>
    <property type="match status" value="1"/>
</dbReference>
<dbReference type="PANTHER" id="PTHR34220:SF7">
    <property type="entry name" value="SENSOR HISTIDINE KINASE YPDA"/>
    <property type="match status" value="1"/>
</dbReference>
<evidence type="ECO:0000256" key="1">
    <source>
        <dbReference type="ARBA" id="ARBA00000085"/>
    </source>
</evidence>
<evidence type="ECO:0000313" key="17">
    <source>
        <dbReference type="EMBL" id="WNR45927.1"/>
    </source>
</evidence>
<dbReference type="PROSITE" id="PS50109">
    <property type="entry name" value="HIS_KIN"/>
    <property type="match status" value="1"/>
</dbReference>
<proteinExistence type="predicted"/>
<dbReference type="Gene3D" id="1.10.8.500">
    <property type="entry name" value="HAMP domain in histidine kinase"/>
    <property type="match status" value="1"/>
</dbReference>
<keyword evidence="9 17" id="KW-0418">Kinase</keyword>
<keyword evidence="8" id="KW-0547">Nucleotide-binding</keyword>
<dbReference type="CDD" id="cd06225">
    <property type="entry name" value="HAMP"/>
    <property type="match status" value="1"/>
</dbReference>
<dbReference type="EC" id="2.7.13.3" evidence="3"/>